<accession>A0ABR2WY77</accession>
<dbReference type="Proteomes" id="UP001479436">
    <property type="component" value="Unassembled WGS sequence"/>
</dbReference>
<reference evidence="6 7" key="1">
    <citation type="submission" date="2023-04" db="EMBL/GenBank/DDBJ databases">
        <title>Genome of Basidiobolus ranarum AG-B5.</title>
        <authorList>
            <person name="Stajich J.E."/>
            <person name="Carter-House D."/>
            <person name="Gryganskyi A."/>
        </authorList>
    </citation>
    <scope>NUCLEOTIDE SEQUENCE [LARGE SCALE GENOMIC DNA]</scope>
    <source>
        <strain evidence="6 7">AG-B5</strain>
    </source>
</reference>
<dbReference type="EMBL" id="JASJQH010000151">
    <property type="protein sequence ID" value="KAK9766483.1"/>
    <property type="molecule type" value="Genomic_DNA"/>
</dbReference>
<dbReference type="Gene3D" id="3.30.60.10">
    <property type="entry name" value="Endochitinase-like"/>
    <property type="match status" value="1"/>
</dbReference>
<sequence>MFAQVLFTLISLSLLEICSGDVITPGTGVVWKTGSNVTVSWTGSVETSVDVRLVHGEASNLQLALPNPICYNKGGPDGSCSYVVPSQLSTARDYAVTIGRVPENYQYSSYFTIQGKEPLPENEGCPNFGGHICPQSMPCCSEGGYCGGSSEYCGTGCLPQYSFNGRCVETS</sequence>
<dbReference type="CDD" id="cd00035">
    <property type="entry name" value="ChtBD1"/>
    <property type="match status" value="1"/>
</dbReference>
<keyword evidence="1 3" id="KW-0147">Chitin-binding</keyword>
<feature type="disulfide bond" evidence="3">
    <location>
        <begin position="139"/>
        <end position="153"/>
    </location>
</feature>
<organism evidence="6 7">
    <name type="scientific">Basidiobolus ranarum</name>
    <dbReference type="NCBI Taxonomy" id="34480"/>
    <lineage>
        <taxon>Eukaryota</taxon>
        <taxon>Fungi</taxon>
        <taxon>Fungi incertae sedis</taxon>
        <taxon>Zoopagomycota</taxon>
        <taxon>Entomophthoromycotina</taxon>
        <taxon>Basidiobolomycetes</taxon>
        <taxon>Basidiobolales</taxon>
        <taxon>Basidiobolaceae</taxon>
        <taxon>Basidiobolus</taxon>
    </lineage>
</organism>
<evidence type="ECO:0000256" key="3">
    <source>
        <dbReference type="PROSITE-ProRule" id="PRU00261"/>
    </source>
</evidence>
<proteinExistence type="predicted"/>
<dbReference type="PROSITE" id="PS50941">
    <property type="entry name" value="CHIT_BIND_I_2"/>
    <property type="match status" value="1"/>
</dbReference>
<dbReference type="SUPFAM" id="SSF57016">
    <property type="entry name" value="Plant lectins/antimicrobial peptides"/>
    <property type="match status" value="1"/>
</dbReference>
<evidence type="ECO:0000256" key="2">
    <source>
        <dbReference type="ARBA" id="ARBA00022729"/>
    </source>
</evidence>
<comment type="caution">
    <text evidence="6">The sequence shown here is derived from an EMBL/GenBank/DDBJ whole genome shotgun (WGS) entry which is preliminary data.</text>
</comment>
<feature type="chain" id="PRO_5045916068" description="Chitin-binding type-1 domain-containing protein" evidence="4">
    <location>
        <begin position="21"/>
        <end position="171"/>
    </location>
</feature>
<protein>
    <recommendedName>
        <fullName evidence="5">Chitin-binding type-1 domain-containing protein</fullName>
    </recommendedName>
</protein>
<feature type="disulfide bond" evidence="3">
    <location>
        <begin position="125"/>
        <end position="140"/>
    </location>
</feature>
<dbReference type="InterPro" id="IPR018466">
    <property type="entry name" value="Kre9/Knh1-like_N"/>
</dbReference>
<evidence type="ECO:0000313" key="6">
    <source>
        <dbReference type="EMBL" id="KAK9766483.1"/>
    </source>
</evidence>
<comment type="caution">
    <text evidence="3">Lacks conserved residue(s) required for the propagation of feature annotation.</text>
</comment>
<dbReference type="InterPro" id="IPR036861">
    <property type="entry name" value="Endochitinase-like_sf"/>
</dbReference>
<dbReference type="InterPro" id="IPR001002">
    <property type="entry name" value="Chitin-bd_1"/>
</dbReference>
<evidence type="ECO:0000313" key="7">
    <source>
        <dbReference type="Proteomes" id="UP001479436"/>
    </source>
</evidence>
<evidence type="ECO:0000256" key="4">
    <source>
        <dbReference type="SAM" id="SignalP"/>
    </source>
</evidence>
<gene>
    <name evidence="6" type="ORF">K7432_004397</name>
</gene>
<feature type="domain" description="Chitin-binding type-1" evidence="5">
    <location>
        <begin position="122"/>
        <end position="169"/>
    </location>
</feature>
<keyword evidence="7" id="KW-1185">Reference proteome</keyword>
<evidence type="ECO:0000256" key="1">
    <source>
        <dbReference type="ARBA" id="ARBA00022669"/>
    </source>
</evidence>
<feature type="signal peptide" evidence="4">
    <location>
        <begin position="1"/>
        <end position="20"/>
    </location>
</feature>
<dbReference type="Pfam" id="PF10342">
    <property type="entry name" value="Kre9_KNH"/>
    <property type="match status" value="1"/>
</dbReference>
<name>A0ABR2WY77_9FUNG</name>
<dbReference type="InterPro" id="IPR018371">
    <property type="entry name" value="Chitin-binding_1_CS"/>
</dbReference>
<keyword evidence="2 4" id="KW-0732">Signal</keyword>
<dbReference type="PROSITE" id="PS00026">
    <property type="entry name" value="CHIT_BIND_I_1"/>
    <property type="match status" value="1"/>
</dbReference>
<evidence type="ECO:0000259" key="5">
    <source>
        <dbReference type="PROSITE" id="PS50941"/>
    </source>
</evidence>
<keyword evidence="3" id="KW-1015">Disulfide bond</keyword>